<name>A0A645FA47_9ZZZZ</name>
<dbReference type="PROSITE" id="PS52050">
    <property type="entry name" value="WYL"/>
    <property type="match status" value="1"/>
</dbReference>
<comment type="caution">
    <text evidence="3">The sequence shown here is derived from an EMBL/GenBank/DDBJ whole genome shotgun (WGS) entry which is preliminary data.</text>
</comment>
<dbReference type="Pfam" id="PF25583">
    <property type="entry name" value="WCX"/>
    <property type="match status" value="1"/>
</dbReference>
<evidence type="ECO:0000313" key="3">
    <source>
        <dbReference type="EMBL" id="MPN10780.1"/>
    </source>
</evidence>
<dbReference type="AlphaFoldDB" id="A0A645FA47"/>
<evidence type="ECO:0000259" key="1">
    <source>
        <dbReference type="Pfam" id="PF13280"/>
    </source>
</evidence>
<feature type="domain" description="WCX" evidence="2">
    <location>
        <begin position="107"/>
        <end position="178"/>
    </location>
</feature>
<dbReference type="PANTHER" id="PTHR34580:SF1">
    <property type="entry name" value="PROTEIN PAFC"/>
    <property type="match status" value="1"/>
</dbReference>
<feature type="domain" description="WYL" evidence="1">
    <location>
        <begin position="2"/>
        <end position="75"/>
    </location>
</feature>
<dbReference type="PANTHER" id="PTHR34580">
    <property type="match status" value="1"/>
</dbReference>
<accession>A0A645FA47</accession>
<organism evidence="3">
    <name type="scientific">bioreactor metagenome</name>
    <dbReference type="NCBI Taxonomy" id="1076179"/>
    <lineage>
        <taxon>unclassified sequences</taxon>
        <taxon>metagenomes</taxon>
        <taxon>ecological metagenomes</taxon>
    </lineage>
</organism>
<dbReference type="InterPro" id="IPR057727">
    <property type="entry name" value="WCX_dom"/>
</dbReference>
<gene>
    <name evidence="3" type="ORF">SDC9_158077</name>
</gene>
<dbReference type="InterPro" id="IPR026881">
    <property type="entry name" value="WYL_dom"/>
</dbReference>
<sequence length="200" mass="23349">MDTIHQAIAKNCQISFLYFEYTVDKEKSYRHGGEAYVASPYALSWDDENYYMIAYYKKYDDLSHFRVDKMESIEILEEKCINLPNRRDFNPAEYAKKVFNMFGGREENIRLQFDNSLINVVLDRFGEDISIYKADENSFTVHIRAFVSPTLLGWIFEFGNKVKILSPQSLIDKIRQNALDCLSRYQPGGNDGIDPDEKFA</sequence>
<dbReference type="EMBL" id="VSSQ01056957">
    <property type="protein sequence ID" value="MPN10780.1"/>
    <property type="molecule type" value="Genomic_DNA"/>
</dbReference>
<dbReference type="InterPro" id="IPR051534">
    <property type="entry name" value="CBASS_pafABC_assoc_protein"/>
</dbReference>
<proteinExistence type="predicted"/>
<dbReference type="Pfam" id="PF13280">
    <property type="entry name" value="WYL"/>
    <property type="match status" value="1"/>
</dbReference>
<reference evidence="3" key="1">
    <citation type="submission" date="2019-08" db="EMBL/GenBank/DDBJ databases">
        <authorList>
            <person name="Kucharzyk K."/>
            <person name="Murdoch R.W."/>
            <person name="Higgins S."/>
            <person name="Loffler F."/>
        </authorList>
    </citation>
    <scope>NUCLEOTIDE SEQUENCE</scope>
</reference>
<protein>
    <submittedName>
        <fullName evidence="3">Uncharacterized protein</fullName>
    </submittedName>
</protein>
<evidence type="ECO:0000259" key="2">
    <source>
        <dbReference type="Pfam" id="PF25583"/>
    </source>
</evidence>